<gene>
    <name evidence="1" type="ORF">KTA_23120</name>
</gene>
<reference evidence="1" key="1">
    <citation type="submission" date="2018-12" db="EMBL/GenBank/DDBJ databases">
        <title>Novel natural products biosynthetic potential of the class Ktedonobacteria.</title>
        <authorList>
            <person name="Zheng Y."/>
            <person name="Saitou A."/>
            <person name="Wang C.M."/>
            <person name="Toyoda A."/>
            <person name="Minakuchi Y."/>
            <person name="Sekiguchi Y."/>
            <person name="Ueda K."/>
            <person name="Takano H."/>
            <person name="Sakai Y."/>
            <person name="Yokota A."/>
            <person name="Yabe S."/>
        </authorList>
    </citation>
    <scope>NUCLEOTIDE SEQUENCE</scope>
    <source>
        <strain evidence="1">A3-2</strain>
    </source>
</reference>
<organism evidence="1">
    <name type="scientific">Thermogemmatispora argillosa</name>
    <dbReference type="NCBI Taxonomy" id="2045280"/>
    <lineage>
        <taxon>Bacteria</taxon>
        <taxon>Bacillati</taxon>
        <taxon>Chloroflexota</taxon>
        <taxon>Ktedonobacteria</taxon>
        <taxon>Thermogemmatisporales</taxon>
        <taxon>Thermogemmatisporaceae</taxon>
        <taxon>Thermogemmatispora</taxon>
    </lineage>
</organism>
<dbReference type="EMBL" id="AP019377">
    <property type="protein sequence ID" value="BBH94113.1"/>
    <property type="molecule type" value="Genomic_DNA"/>
</dbReference>
<proteinExistence type="predicted"/>
<name>A0A455T0F6_9CHLR</name>
<dbReference type="AlphaFoldDB" id="A0A455T0F6"/>
<protein>
    <submittedName>
        <fullName evidence="1">Uncharacterized protein</fullName>
    </submittedName>
</protein>
<evidence type="ECO:0000313" key="1">
    <source>
        <dbReference type="EMBL" id="BBH94113.1"/>
    </source>
</evidence>
<sequence length="100" mass="11237">MVMKVSHFRFCFILAFQAARWQEQEQTSLLLFPLLPGHLTALAEACASLCPPLVWLSAETANRLLFYCFYRCRQKLPAAFSHSSAVPIPILTALPARVSI</sequence>
<accession>A0A455T0F6</accession>